<name>A0A6G6IV80_PSENT</name>
<dbReference type="AlphaFoldDB" id="A0A6G6IV80"/>
<dbReference type="EMBL" id="CP049140">
    <property type="protein sequence ID" value="QIE87008.1"/>
    <property type="molecule type" value="Genomic_DNA"/>
</dbReference>
<proteinExistence type="predicted"/>
<sequence length="185" mass="20305">MQVNPQEVSTEKATTPAADLRLVSVEQLQKIHRELDACQKVIWLAGCGQRGYGFDPAYVIGAQEQLKGIEALLAEQPAEQTPPPITCEQIQEQMTGGGCPTAGSLGECAAIWRSGNRWTAALYIWDADFNDSTTVAKWFQELGARDVFIGHTLYDTNNGDRNGEVPEGGARQWLVEFSTREVPHA</sequence>
<dbReference type="Proteomes" id="UP000501063">
    <property type="component" value="Chromosome"/>
</dbReference>
<protein>
    <submittedName>
        <fullName evidence="1">Uncharacterized protein</fullName>
    </submittedName>
</protein>
<organism evidence="1 2">
    <name type="scientific">Pseudomonas nitroreducens</name>
    <dbReference type="NCBI Taxonomy" id="46680"/>
    <lineage>
        <taxon>Bacteria</taxon>
        <taxon>Pseudomonadati</taxon>
        <taxon>Pseudomonadota</taxon>
        <taxon>Gammaproteobacteria</taxon>
        <taxon>Pseudomonadales</taxon>
        <taxon>Pseudomonadaceae</taxon>
        <taxon>Pseudomonas</taxon>
    </lineage>
</organism>
<dbReference type="RefSeq" id="WP_024763242.1">
    <property type="nucleotide sequence ID" value="NZ_CP049140.1"/>
</dbReference>
<accession>A0A6G6IV80</accession>
<evidence type="ECO:0000313" key="1">
    <source>
        <dbReference type="EMBL" id="QIE87008.1"/>
    </source>
</evidence>
<reference evidence="1 2" key="1">
    <citation type="submission" date="2020-02" db="EMBL/GenBank/DDBJ databases">
        <title>Integrative conjugative elements (ICEs) and plasmids drive adaptation of Pseudomonas nitroreducens strain HBP1 to wastewater environment.</title>
        <authorList>
            <person name="Sentchilo V."/>
            <person name="Carraro N."/>
            <person name="Bertelli C."/>
            <person name="van der Meer J.R."/>
        </authorList>
    </citation>
    <scope>NUCLEOTIDE SEQUENCE [LARGE SCALE GENOMIC DNA]</scope>
    <source>
        <strain evidence="1 2">HBP1</strain>
    </source>
</reference>
<evidence type="ECO:0000313" key="2">
    <source>
        <dbReference type="Proteomes" id="UP000501063"/>
    </source>
</evidence>
<gene>
    <name evidence="1" type="ORF">G5B91_12330</name>
</gene>
<dbReference type="KEGG" id="pnt:G5B91_12330"/>